<organism evidence="2 3">
    <name type="scientific">Ketobacter alkanivorans</name>
    <dbReference type="NCBI Taxonomy" id="1917421"/>
    <lineage>
        <taxon>Bacteria</taxon>
        <taxon>Pseudomonadati</taxon>
        <taxon>Pseudomonadota</taxon>
        <taxon>Gammaproteobacteria</taxon>
        <taxon>Pseudomonadales</taxon>
        <taxon>Ketobacteraceae</taxon>
        <taxon>Ketobacter</taxon>
    </lineage>
</organism>
<dbReference type="Pfam" id="PF06980">
    <property type="entry name" value="DUF1302"/>
    <property type="match status" value="1"/>
</dbReference>
<evidence type="ECO:0008006" key="4">
    <source>
        <dbReference type="Google" id="ProtNLM"/>
    </source>
</evidence>
<dbReference type="KEGG" id="kak:Kalk_12515"/>
<proteinExistence type="predicted"/>
<dbReference type="EMBL" id="CP022684">
    <property type="protein sequence ID" value="AUM13199.1"/>
    <property type="molecule type" value="Genomic_DNA"/>
</dbReference>
<gene>
    <name evidence="2" type="ORF">Kalk_12515</name>
</gene>
<feature type="chain" id="PRO_5014836980" description="Peptide ABC transporter substrate-binding protein" evidence="1">
    <location>
        <begin position="28"/>
        <end position="671"/>
    </location>
</feature>
<evidence type="ECO:0000313" key="2">
    <source>
        <dbReference type="EMBL" id="AUM13199.1"/>
    </source>
</evidence>
<protein>
    <recommendedName>
        <fullName evidence="4">Peptide ABC transporter substrate-binding protein</fullName>
    </recommendedName>
</protein>
<dbReference type="RefSeq" id="WP_101894578.1">
    <property type="nucleotide sequence ID" value="NZ_CP022684.1"/>
</dbReference>
<dbReference type="AlphaFoldDB" id="A0A2K9LLG3"/>
<reference evidence="3" key="1">
    <citation type="submission" date="2017-08" db="EMBL/GenBank/DDBJ databases">
        <title>Direct submision.</title>
        <authorList>
            <person name="Kim S.-J."/>
            <person name="Rhee S.-K."/>
        </authorList>
    </citation>
    <scope>NUCLEOTIDE SEQUENCE [LARGE SCALE GENOMIC DNA]</scope>
    <source>
        <strain evidence="3">GI5</strain>
    </source>
</reference>
<sequence length="671" mass="72644">MAMNKSFKVTALAAAVAAAGSVAPAYGYEYVKDDFRMQVDTTVSVGASWRADDRDYRGVGTVNAAAAGESSHLHGTGSQDNSNQLWKKGSTFSEVAKVTMDLEMNYKNYGAFIRGKAFYDNRIVNGDGVTDLPAYYRQDAYGNPLEPAQSAGTSADILDAFVWGDWWLGDKPLNVRLGKQVISWGEGLFFPNGINTINPIDVNALLAPGSELKDALIPLNALYGSIGLTSNLTLEAFVLFDWKETELPECGTFFSTTDLAGANCYGGFFPGGAEASYVYDDATLTALGINSAESRVLPRGADGEPDDQGQYGVAARYFVDSIETEFALYYINYHSRTPLISGHMIDPSQAAAGIQAAVQGATGNPLSQDLETARLQMLQTFGTPTATAFLFPTADFFNEYPEDIQLLGASFNTTIDIGLPGGATAFSGEISMRKDQPFQLEDGDTVGGALGLPSISCHDADQAYDCYNKYEAGEYAPGFVTSDYYQAEIAFIHFFDRILGASRWTAILDVAGSYVDLPSKDEALLNSSYNATLYHPWVPDVATINGVAPLGTYPQFLAGNEVANSATAYEDDYYPTSGAWGYKMRFTGEYNNVFAGINLRPTISFSHDVYGTTPGPITNFLEDRKALGLSVEAVYQNSYTVDLSYTDFYGAEPYNQLADRDYYSISASASF</sequence>
<keyword evidence="1" id="KW-0732">Signal</keyword>
<keyword evidence="3" id="KW-1185">Reference proteome</keyword>
<evidence type="ECO:0000256" key="1">
    <source>
        <dbReference type="SAM" id="SignalP"/>
    </source>
</evidence>
<evidence type="ECO:0000313" key="3">
    <source>
        <dbReference type="Proteomes" id="UP000235116"/>
    </source>
</evidence>
<name>A0A2K9LLG3_9GAMM</name>
<dbReference type="OrthoDB" id="7000272at2"/>
<dbReference type="InterPro" id="IPR010727">
    <property type="entry name" value="DUF1302"/>
</dbReference>
<dbReference type="Proteomes" id="UP000235116">
    <property type="component" value="Chromosome"/>
</dbReference>
<feature type="signal peptide" evidence="1">
    <location>
        <begin position="1"/>
        <end position="27"/>
    </location>
</feature>
<accession>A0A2K9LLG3</accession>